<dbReference type="SUPFAM" id="SSF75516">
    <property type="entry name" value="Pheromone-binding domain of LuxR-like quorum-sensing transcription factors"/>
    <property type="match status" value="1"/>
</dbReference>
<dbReference type="PRINTS" id="PR00038">
    <property type="entry name" value="HTHLUXR"/>
</dbReference>
<dbReference type="Gene3D" id="1.10.10.10">
    <property type="entry name" value="Winged helix-like DNA-binding domain superfamily/Winged helix DNA-binding domain"/>
    <property type="match status" value="1"/>
</dbReference>
<evidence type="ECO:0000259" key="4">
    <source>
        <dbReference type="PROSITE" id="PS50043"/>
    </source>
</evidence>
<keyword evidence="1" id="KW-0805">Transcription regulation</keyword>
<dbReference type="AlphaFoldDB" id="A0A2K9Z5X3"/>
<dbReference type="InterPro" id="IPR000792">
    <property type="entry name" value="Tscrpt_reg_LuxR_C"/>
</dbReference>
<accession>A0A2K9Z5X3</accession>
<dbReference type="PROSITE" id="PS50043">
    <property type="entry name" value="HTH_LUXR_2"/>
    <property type="match status" value="1"/>
</dbReference>
<evidence type="ECO:0000313" key="5">
    <source>
        <dbReference type="EMBL" id="AUW43590.1"/>
    </source>
</evidence>
<dbReference type="InterPro" id="IPR036693">
    <property type="entry name" value="TF_LuxR_autoind-bd_dom_sf"/>
</dbReference>
<keyword evidence="3" id="KW-0804">Transcription</keyword>
<protein>
    <submittedName>
        <fullName evidence="5">DNA-binding protein with HTH domain</fullName>
    </submittedName>
</protein>
<organism evidence="5 6">
    <name type="scientific">Rhizobium leguminosarum</name>
    <dbReference type="NCBI Taxonomy" id="384"/>
    <lineage>
        <taxon>Bacteria</taxon>
        <taxon>Pseudomonadati</taxon>
        <taxon>Pseudomonadota</taxon>
        <taxon>Alphaproteobacteria</taxon>
        <taxon>Hyphomicrobiales</taxon>
        <taxon>Rhizobiaceae</taxon>
        <taxon>Rhizobium/Agrobacterium group</taxon>
        <taxon>Rhizobium</taxon>
    </lineage>
</organism>
<dbReference type="InterPro" id="IPR005143">
    <property type="entry name" value="TF_LuxR_autoind-bd_dom"/>
</dbReference>
<dbReference type="GO" id="GO:0006355">
    <property type="term" value="P:regulation of DNA-templated transcription"/>
    <property type="evidence" value="ECO:0007669"/>
    <property type="project" value="InterPro"/>
</dbReference>
<dbReference type="PANTHER" id="PTHR44688">
    <property type="entry name" value="DNA-BINDING TRANSCRIPTIONAL ACTIVATOR DEVR_DOSR"/>
    <property type="match status" value="1"/>
</dbReference>
<proteinExistence type="predicted"/>
<gene>
    <name evidence="5" type="ORF">CUJ84_Chr003250</name>
</gene>
<sequence length="272" mass="30449">MGPGLSFPAYVGMPCICDGPRGRIEGIGAVEMIENTYSEKFESAFEQIKAAANVDAAIRILQAEYGLDFVTYHLAQTIASKIDSPFVRTTYPDAWVSRYLLNSYVKVDPIVKQGFERQLPFDWSEVEPTPEAYAMLVDAQKHGIGGNGYSIPVADKAQRRALLSLNARIPVEQWTELVRRCRNEWIEIAHLVHRKAVYELHGENDPVPSLSPREIECLHWTALGKDYKDISVILGISEHTTRDYLKTARFKLGCATISAAASRAVQLRIINP</sequence>
<dbReference type="CDD" id="cd06170">
    <property type="entry name" value="LuxR_C_like"/>
    <property type="match status" value="1"/>
</dbReference>
<feature type="domain" description="HTH luxR-type" evidence="4">
    <location>
        <begin position="203"/>
        <end position="268"/>
    </location>
</feature>
<dbReference type="EMBL" id="CP025012">
    <property type="protein sequence ID" value="AUW43590.1"/>
    <property type="molecule type" value="Genomic_DNA"/>
</dbReference>
<evidence type="ECO:0000256" key="2">
    <source>
        <dbReference type="ARBA" id="ARBA00023125"/>
    </source>
</evidence>
<keyword evidence="2 5" id="KW-0238">DNA-binding</keyword>
<dbReference type="Gene3D" id="3.30.450.80">
    <property type="entry name" value="Transcription factor LuxR-like, autoinducer-binding domain"/>
    <property type="match status" value="1"/>
</dbReference>
<evidence type="ECO:0000256" key="3">
    <source>
        <dbReference type="ARBA" id="ARBA00023163"/>
    </source>
</evidence>
<evidence type="ECO:0000313" key="6">
    <source>
        <dbReference type="Proteomes" id="UP000238523"/>
    </source>
</evidence>
<dbReference type="SMART" id="SM00421">
    <property type="entry name" value="HTH_LUXR"/>
    <property type="match status" value="1"/>
</dbReference>
<dbReference type="SUPFAM" id="SSF46894">
    <property type="entry name" value="C-terminal effector domain of the bipartite response regulators"/>
    <property type="match status" value="1"/>
</dbReference>
<reference evidence="5 6" key="1">
    <citation type="submission" date="2017-11" db="EMBL/GenBank/DDBJ databases">
        <title>Complete genome of Rhizobium leguminosarum Norway, an ineffective micro-symbiont.</title>
        <authorList>
            <person name="Hoffrichter A."/>
            <person name="Liang J."/>
            <person name="Brachmann A."/>
            <person name="Marin M."/>
        </authorList>
    </citation>
    <scope>NUCLEOTIDE SEQUENCE [LARGE SCALE GENOMIC DNA]</scope>
    <source>
        <strain evidence="5 6">Norway</strain>
    </source>
</reference>
<dbReference type="PANTHER" id="PTHR44688:SF16">
    <property type="entry name" value="DNA-BINDING TRANSCRIPTIONAL ACTIVATOR DEVR_DOSR"/>
    <property type="match status" value="1"/>
</dbReference>
<evidence type="ECO:0000256" key="1">
    <source>
        <dbReference type="ARBA" id="ARBA00023015"/>
    </source>
</evidence>
<dbReference type="InterPro" id="IPR016032">
    <property type="entry name" value="Sig_transdc_resp-reg_C-effctor"/>
</dbReference>
<dbReference type="Pfam" id="PF03472">
    <property type="entry name" value="Autoind_bind"/>
    <property type="match status" value="1"/>
</dbReference>
<dbReference type="GO" id="GO:0003677">
    <property type="term" value="F:DNA binding"/>
    <property type="evidence" value="ECO:0007669"/>
    <property type="project" value="UniProtKB-KW"/>
</dbReference>
<dbReference type="Proteomes" id="UP000238523">
    <property type="component" value="Chromosome"/>
</dbReference>
<dbReference type="InterPro" id="IPR036388">
    <property type="entry name" value="WH-like_DNA-bd_sf"/>
</dbReference>
<dbReference type="Pfam" id="PF00196">
    <property type="entry name" value="GerE"/>
    <property type="match status" value="1"/>
</dbReference>
<name>A0A2K9Z5X3_RHILE</name>